<evidence type="ECO:0000313" key="3">
    <source>
        <dbReference type="Proteomes" id="UP000002624"/>
    </source>
</evidence>
<dbReference type="OMA" id="NCQSHNI"/>
<dbReference type="AlphaFoldDB" id="C6HLZ0"/>
<dbReference type="VEuPathDB" id="FungiDB:HCDG_07609"/>
<proteinExistence type="predicted"/>
<dbReference type="OrthoDB" id="10385032at2759"/>
<protein>
    <submittedName>
        <fullName evidence="2">Uncharacterized protein</fullName>
    </submittedName>
</protein>
<dbReference type="HOGENOM" id="CLU_166248_0_0_1"/>
<accession>C6HLZ0</accession>
<sequence>MRRVQSLCRKSGGQYKGDRGWCEGMVHVPHEMKDLEDRTTPDERTGGSHKYATTRLHWFEQLATDEVETALKEFLVGRRMLDSLSIVWNQNGRNPNCQSHNIRANSRRGRRRISTGNSEC</sequence>
<dbReference type="Proteomes" id="UP000002624">
    <property type="component" value="Unassembled WGS sequence"/>
</dbReference>
<organism evidence="2 3">
    <name type="scientific">Ajellomyces capsulatus (strain H143)</name>
    <name type="common">Darling's disease fungus</name>
    <name type="synonym">Histoplasma capsulatum</name>
    <dbReference type="NCBI Taxonomy" id="544712"/>
    <lineage>
        <taxon>Eukaryota</taxon>
        <taxon>Fungi</taxon>
        <taxon>Dikarya</taxon>
        <taxon>Ascomycota</taxon>
        <taxon>Pezizomycotina</taxon>
        <taxon>Eurotiomycetes</taxon>
        <taxon>Eurotiomycetidae</taxon>
        <taxon>Onygenales</taxon>
        <taxon>Ajellomycetaceae</taxon>
        <taxon>Histoplasma</taxon>
    </lineage>
</organism>
<name>C6HLZ0_AJECH</name>
<reference evidence="3" key="1">
    <citation type="submission" date="2009-05" db="EMBL/GenBank/DDBJ databases">
        <title>The genome sequence of Ajellomyces capsulatus strain H143.</title>
        <authorList>
            <person name="Champion M."/>
            <person name="Cuomo C.A."/>
            <person name="Ma L.-J."/>
            <person name="Henn M.R."/>
            <person name="Sil A."/>
            <person name="Goldman B."/>
            <person name="Young S.K."/>
            <person name="Kodira C.D."/>
            <person name="Zeng Q."/>
            <person name="Koehrsen M."/>
            <person name="Alvarado L."/>
            <person name="Berlin A.M."/>
            <person name="Borenstein D."/>
            <person name="Chen Z."/>
            <person name="Engels R."/>
            <person name="Freedman E."/>
            <person name="Gellesch M."/>
            <person name="Goldberg J."/>
            <person name="Griggs A."/>
            <person name="Gujja S."/>
            <person name="Heiman D.I."/>
            <person name="Hepburn T.A."/>
            <person name="Howarth C."/>
            <person name="Jen D."/>
            <person name="Larson L."/>
            <person name="Lewis B."/>
            <person name="Mehta T."/>
            <person name="Park D."/>
            <person name="Pearson M."/>
            <person name="Roberts A."/>
            <person name="Saif S."/>
            <person name="Shea T.D."/>
            <person name="Shenoy N."/>
            <person name="Sisk P."/>
            <person name="Stolte C."/>
            <person name="Sykes S."/>
            <person name="Walk T."/>
            <person name="White J."/>
            <person name="Yandava C."/>
            <person name="Klein B."/>
            <person name="McEwen J.G."/>
            <person name="Puccia R."/>
            <person name="Goldman G.H."/>
            <person name="Felipe M.S."/>
            <person name="Nino-Vega G."/>
            <person name="San-Blas G."/>
            <person name="Taylor J.W."/>
            <person name="Mendoza L."/>
            <person name="Galagan J.E."/>
            <person name="Nusbaum C."/>
            <person name="Birren B.W."/>
        </authorList>
    </citation>
    <scope>NUCLEOTIDE SEQUENCE [LARGE SCALE GENOMIC DNA]</scope>
    <source>
        <strain evidence="3">H143</strain>
    </source>
</reference>
<gene>
    <name evidence="2" type="ORF">HCDG_07609</name>
</gene>
<feature type="region of interest" description="Disordered" evidence="1">
    <location>
        <begin position="97"/>
        <end position="120"/>
    </location>
</feature>
<evidence type="ECO:0000313" key="2">
    <source>
        <dbReference type="EMBL" id="EER38740.1"/>
    </source>
</evidence>
<evidence type="ECO:0000256" key="1">
    <source>
        <dbReference type="SAM" id="MobiDB-lite"/>
    </source>
</evidence>
<dbReference type="EMBL" id="GG692431">
    <property type="protein sequence ID" value="EER38740.1"/>
    <property type="molecule type" value="Genomic_DNA"/>
</dbReference>